<dbReference type="PATRIC" id="fig|1618734.3.peg.665"/>
<dbReference type="AlphaFoldDB" id="A0A0G0W268"/>
<evidence type="ECO:0000313" key="5">
    <source>
        <dbReference type="Proteomes" id="UP000034749"/>
    </source>
</evidence>
<dbReference type="InterPro" id="IPR002123">
    <property type="entry name" value="Plipid/glycerol_acylTrfase"/>
</dbReference>
<comment type="caution">
    <text evidence="4">The sequence shown here is derived from an EMBL/GenBank/DDBJ whole genome shotgun (WGS) entry which is preliminary data.</text>
</comment>
<dbReference type="GO" id="GO:0003841">
    <property type="term" value="F:1-acylglycerol-3-phosphate O-acyltransferase activity"/>
    <property type="evidence" value="ECO:0007669"/>
    <property type="project" value="TreeGrafter"/>
</dbReference>
<dbReference type="GO" id="GO:0006654">
    <property type="term" value="P:phosphatidic acid biosynthetic process"/>
    <property type="evidence" value="ECO:0007669"/>
    <property type="project" value="TreeGrafter"/>
</dbReference>
<dbReference type="EMBL" id="LBZW01000039">
    <property type="protein sequence ID" value="KKR78390.1"/>
    <property type="molecule type" value="Genomic_DNA"/>
</dbReference>
<dbReference type="SMART" id="SM00563">
    <property type="entry name" value="PlsC"/>
    <property type="match status" value="1"/>
</dbReference>
<dbReference type="PANTHER" id="PTHR10434:SF11">
    <property type="entry name" value="1-ACYL-SN-GLYCEROL-3-PHOSPHATE ACYLTRANSFERASE"/>
    <property type="match status" value="1"/>
</dbReference>
<organism evidence="4 5">
    <name type="scientific">Candidatus Nomurabacteria bacterium GW2011_GWA2_40_9</name>
    <dbReference type="NCBI Taxonomy" id="1618734"/>
    <lineage>
        <taxon>Bacteria</taxon>
        <taxon>Candidatus Nomuraibacteriota</taxon>
    </lineage>
</organism>
<dbReference type="Pfam" id="PF01553">
    <property type="entry name" value="Acyltransferase"/>
    <property type="match status" value="1"/>
</dbReference>
<evidence type="ECO:0000259" key="3">
    <source>
        <dbReference type="SMART" id="SM00563"/>
    </source>
</evidence>
<evidence type="ECO:0000256" key="2">
    <source>
        <dbReference type="ARBA" id="ARBA00023315"/>
    </source>
</evidence>
<feature type="domain" description="Phospholipid/glycerol acyltransferase" evidence="3">
    <location>
        <begin position="33"/>
        <end position="149"/>
    </location>
</feature>
<dbReference type="CDD" id="cd07989">
    <property type="entry name" value="LPLAT_AGPAT-like"/>
    <property type="match status" value="1"/>
</dbReference>
<gene>
    <name evidence="4" type="ORF">UU24_C0039G0003</name>
</gene>
<keyword evidence="1 4" id="KW-0808">Transferase</keyword>
<accession>A0A0G0W268</accession>
<evidence type="ECO:0000256" key="1">
    <source>
        <dbReference type="ARBA" id="ARBA00022679"/>
    </source>
</evidence>
<protein>
    <submittedName>
        <fullName evidence="4">1-acyl-sn-glycerol-3-phosphate acyltransferase</fullName>
    </submittedName>
</protein>
<dbReference type="SUPFAM" id="SSF69593">
    <property type="entry name" value="Glycerol-3-phosphate (1)-acyltransferase"/>
    <property type="match status" value="1"/>
</dbReference>
<proteinExistence type="predicted"/>
<name>A0A0G0W268_9BACT</name>
<reference evidence="4 5" key="1">
    <citation type="journal article" date="2015" name="Nature">
        <title>rRNA introns, odd ribosomes, and small enigmatic genomes across a large radiation of phyla.</title>
        <authorList>
            <person name="Brown C.T."/>
            <person name="Hug L.A."/>
            <person name="Thomas B.C."/>
            <person name="Sharon I."/>
            <person name="Castelle C.J."/>
            <person name="Singh A."/>
            <person name="Wilkins M.J."/>
            <person name="Williams K.H."/>
            <person name="Banfield J.F."/>
        </authorList>
    </citation>
    <scope>NUCLEOTIDE SEQUENCE [LARGE SCALE GENOMIC DNA]</scope>
</reference>
<sequence>MVYLELRITLVPLIKLWIKKANGLENIPKKRGFIVAANHSSYMDHMIIGTTIISHLNKKMHWLAKKEHFETFFQRLWHVYIGAIPLDRQSGGKEALRFAVKALKQKKIIVIYPEGTRTLTGKIQEARTGVARLALLSKSPVMPVGLIGTFHILPKGKYVPKFKRATMNIGKPMYFDKYYKRPITKRLLRKVTTEIMKEIARLSNQKYQFD</sequence>
<dbReference type="PANTHER" id="PTHR10434">
    <property type="entry name" value="1-ACYL-SN-GLYCEROL-3-PHOSPHATE ACYLTRANSFERASE"/>
    <property type="match status" value="1"/>
</dbReference>
<dbReference type="GO" id="GO:0005886">
    <property type="term" value="C:plasma membrane"/>
    <property type="evidence" value="ECO:0007669"/>
    <property type="project" value="TreeGrafter"/>
</dbReference>
<dbReference type="Proteomes" id="UP000034749">
    <property type="component" value="Unassembled WGS sequence"/>
</dbReference>
<evidence type="ECO:0000313" key="4">
    <source>
        <dbReference type="EMBL" id="KKR78390.1"/>
    </source>
</evidence>
<keyword evidence="2 4" id="KW-0012">Acyltransferase</keyword>